<dbReference type="AlphaFoldDB" id="A0A9D1SY02"/>
<reference evidence="1" key="2">
    <citation type="journal article" date="2021" name="PeerJ">
        <title>Extensive microbial diversity within the chicken gut microbiome revealed by metagenomics and culture.</title>
        <authorList>
            <person name="Gilroy R."/>
            <person name="Ravi A."/>
            <person name="Getino M."/>
            <person name="Pursley I."/>
            <person name="Horton D.L."/>
            <person name="Alikhan N.F."/>
            <person name="Baker D."/>
            <person name="Gharbi K."/>
            <person name="Hall N."/>
            <person name="Watson M."/>
            <person name="Adriaenssens E.M."/>
            <person name="Foster-Nyarko E."/>
            <person name="Jarju S."/>
            <person name="Secka A."/>
            <person name="Antonio M."/>
            <person name="Oren A."/>
            <person name="Chaudhuri R.R."/>
            <person name="La Ragione R."/>
            <person name="Hildebrand F."/>
            <person name="Pallen M.J."/>
        </authorList>
    </citation>
    <scope>NUCLEOTIDE SEQUENCE</scope>
    <source>
        <strain evidence="1">23406</strain>
    </source>
</reference>
<dbReference type="Gene3D" id="3.30.559.10">
    <property type="entry name" value="Chloramphenicol acetyltransferase-like domain"/>
    <property type="match status" value="1"/>
</dbReference>
<protein>
    <recommendedName>
        <fullName evidence="3">Condensation domain-containing protein</fullName>
    </recommendedName>
</protein>
<gene>
    <name evidence="1" type="ORF">IAB14_04755</name>
</gene>
<sequence>MRYSSEMWDKMQHIMENYNDHMVHVNIRFDGMLDVDLIKKAVWNIVDKIPVLKSVFIPGILQAEWVTIEEIGIDDIFEFRIVEGDPQEISEAFLVQKIRETREAQIKVLLVRHDGKDTLNFLINHQCFDGADLKWFLYYIAQSYNSLLAGGDGAVNVKSGTRSEMQLYKDFTPEQRDEAFRLISYSKKTKAKIHYPFETRSLRHTKPKFVKYDIDPETFVKLKQNGKKLGVSINDIILGCFYRATLKMVEVKEGETLGIPNMVDLRRYIKGGQSAGMCNLTSMVVPNLGNEIGDSVFETVVRSKVNMDQLKAYYPGLHGIPLLRKVFQYAPYALAHFLIGTFFKNPLIGISNIGIVDDQKMKFNGVDVEGMFLSGSIKYPPYMQLALSTFRNRITHTVAIYGTPKDYEMFETMYRYYDEGIREIADTDQIPADILEKCREVLEKAAQ</sequence>
<dbReference type="Gene3D" id="3.30.559.30">
    <property type="entry name" value="Nonribosomal peptide synthetase, condensation domain"/>
    <property type="match status" value="1"/>
</dbReference>
<dbReference type="Proteomes" id="UP000886891">
    <property type="component" value="Unassembled WGS sequence"/>
</dbReference>
<evidence type="ECO:0000313" key="2">
    <source>
        <dbReference type="Proteomes" id="UP000886891"/>
    </source>
</evidence>
<name>A0A9D1SY02_9FIRM</name>
<organism evidence="1 2">
    <name type="scientific">Candidatus Stercoripulliclostridium merdipullorum</name>
    <dbReference type="NCBI Taxonomy" id="2840952"/>
    <lineage>
        <taxon>Bacteria</taxon>
        <taxon>Bacillati</taxon>
        <taxon>Bacillota</taxon>
        <taxon>Clostridia</taxon>
        <taxon>Eubacteriales</taxon>
        <taxon>Candidatus Stercoripulliclostridium</taxon>
    </lineage>
</organism>
<dbReference type="SUPFAM" id="SSF52777">
    <property type="entry name" value="CoA-dependent acyltransferases"/>
    <property type="match status" value="1"/>
</dbReference>
<evidence type="ECO:0008006" key="3">
    <source>
        <dbReference type="Google" id="ProtNLM"/>
    </source>
</evidence>
<proteinExistence type="predicted"/>
<evidence type="ECO:0000313" key="1">
    <source>
        <dbReference type="EMBL" id="HIV00402.1"/>
    </source>
</evidence>
<accession>A0A9D1SY02</accession>
<comment type="caution">
    <text evidence="1">The sequence shown here is derived from an EMBL/GenBank/DDBJ whole genome shotgun (WGS) entry which is preliminary data.</text>
</comment>
<dbReference type="InterPro" id="IPR023213">
    <property type="entry name" value="CAT-like_dom_sf"/>
</dbReference>
<reference evidence="1" key="1">
    <citation type="submission" date="2020-10" db="EMBL/GenBank/DDBJ databases">
        <authorList>
            <person name="Gilroy R."/>
        </authorList>
    </citation>
    <scope>NUCLEOTIDE SEQUENCE</scope>
    <source>
        <strain evidence="1">23406</strain>
    </source>
</reference>
<dbReference type="EMBL" id="DVOH01000037">
    <property type="protein sequence ID" value="HIV00402.1"/>
    <property type="molecule type" value="Genomic_DNA"/>
</dbReference>